<sequence>MYNKFSINDNSFNDYEEFAEFFQYVQDSYSKNYGEEASYVVQDDKDESYDKAYNNFQESVSSYTESHNEDYESN</sequence>
<evidence type="ECO:0000313" key="2">
    <source>
        <dbReference type="Proteomes" id="UP000789405"/>
    </source>
</evidence>
<proteinExistence type="predicted"/>
<keyword evidence="2" id="KW-1185">Reference proteome</keyword>
<dbReference type="AlphaFoldDB" id="A0A9N9CTC0"/>
<reference evidence="1" key="1">
    <citation type="submission" date="2021-06" db="EMBL/GenBank/DDBJ databases">
        <authorList>
            <person name="Kallberg Y."/>
            <person name="Tangrot J."/>
            <person name="Rosling A."/>
        </authorList>
    </citation>
    <scope>NUCLEOTIDE SEQUENCE</scope>
    <source>
        <strain evidence="1">MA453B</strain>
    </source>
</reference>
<accession>A0A9N9CTC0</accession>
<organism evidence="1 2">
    <name type="scientific">Dentiscutata erythropus</name>
    <dbReference type="NCBI Taxonomy" id="1348616"/>
    <lineage>
        <taxon>Eukaryota</taxon>
        <taxon>Fungi</taxon>
        <taxon>Fungi incertae sedis</taxon>
        <taxon>Mucoromycota</taxon>
        <taxon>Glomeromycotina</taxon>
        <taxon>Glomeromycetes</taxon>
        <taxon>Diversisporales</taxon>
        <taxon>Gigasporaceae</taxon>
        <taxon>Dentiscutata</taxon>
    </lineage>
</organism>
<dbReference type="OrthoDB" id="2462087at2759"/>
<gene>
    <name evidence="1" type="ORF">DERYTH_LOCUS8267</name>
</gene>
<dbReference type="Proteomes" id="UP000789405">
    <property type="component" value="Unassembled WGS sequence"/>
</dbReference>
<dbReference type="EMBL" id="CAJVPY010004230">
    <property type="protein sequence ID" value="CAG8613585.1"/>
    <property type="molecule type" value="Genomic_DNA"/>
</dbReference>
<evidence type="ECO:0000313" key="1">
    <source>
        <dbReference type="EMBL" id="CAG8613585.1"/>
    </source>
</evidence>
<protein>
    <submittedName>
        <fullName evidence="1">22065_t:CDS:1</fullName>
    </submittedName>
</protein>
<comment type="caution">
    <text evidence="1">The sequence shown here is derived from an EMBL/GenBank/DDBJ whole genome shotgun (WGS) entry which is preliminary data.</text>
</comment>
<name>A0A9N9CTC0_9GLOM</name>